<gene>
    <name evidence="1" type="ORF">HGMM_F18H05C14</name>
</gene>
<dbReference type="AlphaFoldDB" id="H5SEY6"/>
<name>H5SEY6_9PROT</name>
<evidence type="ECO:0000313" key="1">
    <source>
        <dbReference type="EMBL" id="BAL54722.1"/>
    </source>
</evidence>
<reference evidence="1" key="2">
    <citation type="journal article" date="2012" name="PLoS ONE">
        <title>A Deeply Branching Thermophilic Bacterium with an Ancient Acetyl-CoA Pathway Dominates a Subsurface Ecosystem.</title>
        <authorList>
            <person name="Takami H."/>
            <person name="Noguchi H."/>
            <person name="Takaki Y."/>
            <person name="Uchiyama I."/>
            <person name="Toyoda A."/>
            <person name="Nishi S."/>
            <person name="Chee G.-J."/>
            <person name="Arai W."/>
            <person name="Nunoura T."/>
            <person name="Itoh T."/>
            <person name="Hattori M."/>
            <person name="Takai K."/>
        </authorList>
    </citation>
    <scope>NUCLEOTIDE SEQUENCE</scope>
</reference>
<reference evidence="1" key="1">
    <citation type="journal article" date="2005" name="Environ. Microbiol.">
        <title>Genetic and functional properties of uncultivated thermophilic crenarchaeotes from a subsurface gold mine as revealed by analysis of genome fragments.</title>
        <authorList>
            <person name="Nunoura T."/>
            <person name="Hirayama H."/>
            <person name="Takami H."/>
            <person name="Oida H."/>
            <person name="Nishi S."/>
            <person name="Shimamura S."/>
            <person name="Suzuki Y."/>
            <person name="Inagaki F."/>
            <person name="Takai K."/>
            <person name="Nealson K.H."/>
            <person name="Horikoshi K."/>
        </authorList>
    </citation>
    <scope>NUCLEOTIDE SEQUENCE</scope>
</reference>
<sequence length="109" mass="12108">MVPDRYARCLPLCRELLGKTSRKGVGVGVMGNPARCHPKPPAPMGQCAPRMVERLSIGQFAQIGGQEGFIRNDKRRRQFQIAAKRNTWFVRLNAPKVSGPISLYSPKSC</sequence>
<accession>H5SEY6</accession>
<organism evidence="1">
    <name type="scientific">uncultured beta proteobacterium</name>
    <dbReference type="NCBI Taxonomy" id="86027"/>
    <lineage>
        <taxon>Bacteria</taxon>
        <taxon>Pseudomonadati</taxon>
        <taxon>Pseudomonadota</taxon>
        <taxon>Betaproteobacteria</taxon>
        <taxon>environmental samples</taxon>
    </lineage>
</organism>
<proteinExistence type="predicted"/>
<protein>
    <submittedName>
        <fullName evidence="1">Uncharacterized protein</fullName>
    </submittedName>
</protein>
<dbReference type="EMBL" id="AP011698">
    <property type="protein sequence ID" value="BAL54722.1"/>
    <property type="molecule type" value="Genomic_DNA"/>
</dbReference>